<dbReference type="CDD" id="cd02196">
    <property type="entry name" value="PurM"/>
    <property type="match status" value="1"/>
</dbReference>
<dbReference type="EMBL" id="CP002868">
    <property type="protein sequence ID" value="AEJ20524.1"/>
    <property type="molecule type" value="Genomic_DNA"/>
</dbReference>
<keyword evidence="6 12" id="KW-0547">Nucleotide-binding</keyword>
<dbReference type="InterPro" id="IPR036921">
    <property type="entry name" value="PurM-like_N_sf"/>
</dbReference>
<organism evidence="16 17">
    <name type="scientific">Gracilinema caldarium (strain ATCC 51460 / DSM 7334 / H1)</name>
    <name type="common">Treponema caldarium</name>
    <dbReference type="NCBI Taxonomy" id="744872"/>
    <lineage>
        <taxon>Bacteria</taxon>
        <taxon>Pseudomonadati</taxon>
        <taxon>Spirochaetota</taxon>
        <taxon>Spirochaetia</taxon>
        <taxon>Spirochaetales</taxon>
        <taxon>Breznakiellaceae</taxon>
        <taxon>Gracilinema</taxon>
    </lineage>
</organism>
<dbReference type="HAMAP" id="MF_00741">
    <property type="entry name" value="AIRS"/>
    <property type="match status" value="1"/>
</dbReference>
<dbReference type="FunFam" id="3.30.1330.10:FF:000001">
    <property type="entry name" value="Phosphoribosylformylglycinamidine cyclo-ligase"/>
    <property type="match status" value="1"/>
</dbReference>
<evidence type="ECO:0000256" key="7">
    <source>
        <dbReference type="ARBA" id="ARBA00022840"/>
    </source>
</evidence>
<evidence type="ECO:0000256" key="5">
    <source>
        <dbReference type="ARBA" id="ARBA00022598"/>
    </source>
</evidence>
<dbReference type="RefSeq" id="WP_013969805.1">
    <property type="nucleotide sequence ID" value="NC_015732.1"/>
</dbReference>
<dbReference type="SUPFAM" id="SSF55326">
    <property type="entry name" value="PurM N-terminal domain-like"/>
    <property type="match status" value="1"/>
</dbReference>
<keyword evidence="7 12" id="KW-0067">ATP-binding</keyword>
<dbReference type="GO" id="GO:0004637">
    <property type="term" value="F:phosphoribosylamine-glycine ligase activity"/>
    <property type="evidence" value="ECO:0007669"/>
    <property type="project" value="TreeGrafter"/>
</dbReference>
<comment type="catalytic activity">
    <reaction evidence="11 12">
        <text>2-formamido-N(1)-(5-O-phospho-beta-D-ribosyl)acetamidine + ATP = 5-amino-1-(5-phospho-beta-D-ribosyl)imidazole + ADP + phosphate + H(+)</text>
        <dbReference type="Rhea" id="RHEA:23032"/>
        <dbReference type="ChEBI" id="CHEBI:15378"/>
        <dbReference type="ChEBI" id="CHEBI:30616"/>
        <dbReference type="ChEBI" id="CHEBI:43474"/>
        <dbReference type="ChEBI" id="CHEBI:137981"/>
        <dbReference type="ChEBI" id="CHEBI:147287"/>
        <dbReference type="ChEBI" id="CHEBI:456216"/>
        <dbReference type="EC" id="6.3.3.1"/>
    </reaction>
</comment>
<evidence type="ECO:0000259" key="14">
    <source>
        <dbReference type="Pfam" id="PF00586"/>
    </source>
</evidence>
<evidence type="ECO:0000256" key="13">
    <source>
        <dbReference type="SAM" id="MobiDB-lite"/>
    </source>
</evidence>
<evidence type="ECO:0000256" key="10">
    <source>
        <dbReference type="ARBA" id="ARBA00033093"/>
    </source>
</evidence>
<reference evidence="17" key="1">
    <citation type="journal article" date="2013" name="Stand. Genomic Sci.">
        <title>Genome sequence of the thermophilic fresh-water bacterium Spirochaeta caldaria type strain (H1(T)), reclassification of Spirochaeta caldaria, Spirochaeta stenostrepta, and Spirochaeta zuelzerae in the genus Treponema as Treponema caldaria comb. nov., Treponema stenostrepta comb. nov., and Treponema zuelzerae comb. nov., and emendation of the genus Treponema.</title>
        <authorList>
            <person name="Abt B."/>
            <person name="Goker M."/>
            <person name="Scheuner C."/>
            <person name="Han C."/>
            <person name="Lu M."/>
            <person name="Misra M."/>
            <person name="Lapidus A."/>
            <person name="Nolan M."/>
            <person name="Lucas S."/>
            <person name="Hammon N."/>
            <person name="Deshpande S."/>
            <person name="Cheng J.F."/>
            <person name="Tapia R."/>
            <person name="Goodwin L.A."/>
            <person name="Pitluck S."/>
            <person name="Liolios K."/>
            <person name="Pagani I."/>
            <person name="Ivanova N."/>
            <person name="Mavromatis K."/>
            <person name="Mikhailova N."/>
            <person name="Huntemann M."/>
            <person name="Pati A."/>
            <person name="Chen A."/>
            <person name="Palaniappan K."/>
            <person name="Land M."/>
            <person name="Hauser L."/>
            <person name="Jeffries C.D."/>
            <person name="Rohde M."/>
            <person name="Spring S."/>
            <person name="Gronow S."/>
            <person name="Detter J.C."/>
            <person name="Bristow J."/>
            <person name="Eisen J.A."/>
            <person name="Markowitz V."/>
            <person name="Hugenholtz P."/>
            <person name="Kyrpides N.C."/>
            <person name="Woyke T."/>
            <person name="Klenk H.P."/>
        </authorList>
    </citation>
    <scope>NUCLEOTIDE SEQUENCE</scope>
    <source>
        <strain evidence="17">ATCC 51460 / DSM 7334 / H1</strain>
    </source>
</reference>
<evidence type="ECO:0000256" key="3">
    <source>
        <dbReference type="ARBA" id="ARBA00013047"/>
    </source>
</evidence>
<dbReference type="GO" id="GO:0006189">
    <property type="term" value="P:'de novo' IMP biosynthetic process"/>
    <property type="evidence" value="ECO:0007669"/>
    <property type="project" value="UniProtKB-UniRule"/>
</dbReference>
<feature type="domain" description="PurM-like N-terminal" evidence="14">
    <location>
        <begin position="64"/>
        <end position="169"/>
    </location>
</feature>
<keyword evidence="17" id="KW-1185">Reference proteome</keyword>
<dbReference type="PANTHER" id="PTHR10520:SF12">
    <property type="entry name" value="TRIFUNCTIONAL PURINE BIOSYNTHETIC PROTEIN ADENOSINE-3"/>
    <property type="match status" value="1"/>
</dbReference>
<evidence type="ECO:0000256" key="8">
    <source>
        <dbReference type="ARBA" id="ARBA00031908"/>
    </source>
</evidence>
<dbReference type="STRING" id="744872.Spica_2415"/>
<comment type="subcellular location">
    <subcellularLocation>
        <location evidence="12">Cytoplasm</location>
    </subcellularLocation>
</comment>
<dbReference type="Proteomes" id="UP000000503">
    <property type="component" value="Chromosome"/>
</dbReference>
<gene>
    <name evidence="12" type="primary">purM</name>
    <name evidence="16" type="ordered locus">Spica_2415</name>
</gene>
<dbReference type="GO" id="GO:0046084">
    <property type="term" value="P:adenine biosynthetic process"/>
    <property type="evidence" value="ECO:0007669"/>
    <property type="project" value="TreeGrafter"/>
</dbReference>
<keyword evidence="12" id="KW-0963">Cytoplasm</keyword>
<dbReference type="EC" id="6.3.3.1" evidence="3 12"/>
<dbReference type="HOGENOM" id="CLU_047116_0_0_12"/>
<dbReference type="UniPathway" id="UPA00074">
    <property type="reaction ID" value="UER00129"/>
</dbReference>
<feature type="region of interest" description="Disordered" evidence="13">
    <location>
        <begin position="364"/>
        <end position="399"/>
    </location>
</feature>
<dbReference type="InterPro" id="IPR010918">
    <property type="entry name" value="PurM-like_C_dom"/>
</dbReference>
<dbReference type="GO" id="GO:0005524">
    <property type="term" value="F:ATP binding"/>
    <property type="evidence" value="ECO:0007669"/>
    <property type="project" value="UniProtKB-KW"/>
</dbReference>
<evidence type="ECO:0000256" key="12">
    <source>
        <dbReference type="HAMAP-Rule" id="MF_00741"/>
    </source>
</evidence>
<dbReference type="PANTHER" id="PTHR10520">
    <property type="entry name" value="TRIFUNCTIONAL PURINE BIOSYNTHETIC PROTEIN ADENOSINE-3-RELATED"/>
    <property type="match status" value="1"/>
</dbReference>
<keyword evidence="12" id="KW-0658">Purine biosynthesis</keyword>
<dbReference type="KEGG" id="scd:Spica_2415"/>
<evidence type="ECO:0000256" key="9">
    <source>
        <dbReference type="ARBA" id="ARBA00032931"/>
    </source>
</evidence>
<dbReference type="Gene3D" id="3.90.650.10">
    <property type="entry name" value="PurM-like C-terminal domain"/>
    <property type="match status" value="1"/>
</dbReference>
<dbReference type="InterPro" id="IPR016188">
    <property type="entry name" value="PurM-like_N"/>
</dbReference>
<feature type="domain" description="PurM-like C-terminal" evidence="15">
    <location>
        <begin position="183"/>
        <end position="358"/>
    </location>
</feature>
<evidence type="ECO:0000256" key="2">
    <source>
        <dbReference type="ARBA" id="ARBA00010280"/>
    </source>
</evidence>
<dbReference type="AlphaFoldDB" id="F8F477"/>
<dbReference type="GO" id="GO:0004641">
    <property type="term" value="F:phosphoribosylformylglycinamidine cyclo-ligase activity"/>
    <property type="evidence" value="ECO:0007669"/>
    <property type="project" value="UniProtKB-UniRule"/>
</dbReference>
<evidence type="ECO:0000259" key="15">
    <source>
        <dbReference type="Pfam" id="PF02769"/>
    </source>
</evidence>
<dbReference type="OrthoDB" id="9802507at2"/>
<evidence type="ECO:0000313" key="17">
    <source>
        <dbReference type="Proteomes" id="UP000000503"/>
    </source>
</evidence>
<name>F8F477_GRAC1</name>
<evidence type="ECO:0000256" key="11">
    <source>
        <dbReference type="ARBA" id="ARBA00049057"/>
    </source>
</evidence>
<evidence type="ECO:0000256" key="6">
    <source>
        <dbReference type="ARBA" id="ARBA00022741"/>
    </source>
</evidence>
<dbReference type="Pfam" id="PF02769">
    <property type="entry name" value="AIRS_C"/>
    <property type="match status" value="1"/>
</dbReference>
<dbReference type="Pfam" id="PF00586">
    <property type="entry name" value="AIRS"/>
    <property type="match status" value="1"/>
</dbReference>
<proteinExistence type="inferred from homology"/>
<accession>F8F477</accession>
<sequence length="399" mass="42268">MDYKEAGVDITEGYRAVERYKDLAAGTLTDGIVARSVINEIGSFAGMLSLKELIHAGKGMDDPVLVSGTDGVGTKLDIAFRMKKYDTVGIDCVAMCVNDVLCHGARPLFFLDYLACGKLDAEIAAALVKGVAIGCRETGSVLLGGETAEMPGFYDEGKYDIAGFSVGIVDRKNIVKGEKIQIDDVLLGLASSGPHSNGYSLIRKAIPDLDEDFGGMPIGYALLEPTRLYVKPILALMEKIEIRGMAHITGGGFYENIPRMFAEPRTAIIRNGSWPIPPIFARIAYGAATGGKGPLRGGAAQEAGAQLLQKDEALRHSMFNTFNMGIGFVIAVRGEDAQTAIEFLDSQGYPAFVIGRVGPYPLGSQTMGSNPMGAKGSGTEPDAGPKSGKNPGLGEVQFE</sequence>
<dbReference type="InterPro" id="IPR004733">
    <property type="entry name" value="PurM_cligase"/>
</dbReference>
<dbReference type="InterPro" id="IPR036676">
    <property type="entry name" value="PurM-like_C_sf"/>
</dbReference>
<dbReference type="Gene3D" id="3.30.1330.10">
    <property type="entry name" value="PurM-like, N-terminal domain"/>
    <property type="match status" value="1"/>
</dbReference>
<comment type="similarity">
    <text evidence="2 12">Belongs to the AIR synthase family.</text>
</comment>
<dbReference type="GO" id="GO:0005829">
    <property type="term" value="C:cytosol"/>
    <property type="evidence" value="ECO:0007669"/>
    <property type="project" value="TreeGrafter"/>
</dbReference>
<evidence type="ECO:0000256" key="4">
    <source>
        <dbReference type="ARBA" id="ARBA00020367"/>
    </source>
</evidence>
<dbReference type="eggNOG" id="COG0150">
    <property type="taxonomic scope" value="Bacteria"/>
</dbReference>
<keyword evidence="5 12" id="KW-0436">Ligase</keyword>
<dbReference type="SUPFAM" id="SSF56042">
    <property type="entry name" value="PurM C-terminal domain-like"/>
    <property type="match status" value="1"/>
</dbReference>
<evidence type="ECO:0000256" key="1">
    <source>
        <dbReference type="ARBA" id="ARBA00004686"/>
    </source>
</evidence>
<protein>
    <recommendedName>
        <fullName evidence="4 12">Phosphoribosylformylglycinamidine cyclo-ligase</fullName>
        <ecNumber evidence="3 12">6.3.3.1</ecNumber>
    </recommendedName>
    <alternativeName>
        <fullName evidence="9 12">AIR synthase</fullName>
    </alternativeName>
    <alternativeName>
        <fullName evidence="10 12">AIRS</fullName>
    </alternativeName>
    <alternativeName>
        <fullName evidence="8 12">Phosphoribosyl-aminoimidazole synthetase</fullName>
    </alternativeName>
</protein>
<dbReference type="NCBIfam" id="TIGR00878">
    <property type="entry name" value="purM"/>
    <property type="match status" value="1"/>
</dbReference>
<evidence type="ECO:0000313" key="16">
    <source>
        <dbReference type="EMBL" id="AEJ20524.1"/>
    </source>
</evidence>
<comment type="pathway">
    <text evidence="1 12">Purine metabolism; IMP biosynthesis via de novo pathway; 5-amino-1-(5-phospho-D-ribosyl)imidazole from N(2)-formyl-N(1)-(5-phospho-D-ribosyl)glycinamide: step 2/2.</text>
</comment>